<feature type="compositionally biased region" description="Basic and acidic residues" evidence="4">
    <location>
        <begin position="1185"/>
        <end position="1197"/>
    </location>
</feature>
<dbReference type="PANTHER" id="PTHR23348:SF42">
    <property type="entry name" value="PERIAXIN"/>
    <property type="match status" value="1"/>
</dbReference>
<dbReference type="InterPro" id="IPR052082">
    <property type="entry name" value="Myelin_sheath_structural"/>
</dbReference>
<feature type="compositionally biased region" description="Basic and acidic residues" evidence="4">
    <location>
        <begin position="1366"/>
        <end position="1385"/>
    </location>
</feature>
<feature type="region of interest" description="Disordered" evidence="4">
    <location>
        <begin position="532"/>
        <end position="653"/>
    </location>
</feature>
<dbReference type="STRING" id="84645.A0A498MWM5"/>
<feature type="compositionally biased region" description="Polar residues" evidence="4">
    <location>
        <begin position="4900"/>
        <end position="4916"/>
    </location>
</feature>
<dbReference type="SUPFAM" id="SSF50156">
    <property type="entry name" value="PDZ domain-like"/>
    <property type="match status" value="1"/>
</dbReference>
<keyword evidence="7" id="KW-1185">Reference proteome</keyword>
<feature type="compositionally biased region" description="Basic and acidic residues" evidence="4">
    <location>
        <begin position="1446"/>
        <end position="1473"/>
    </location>
</feature>
<feature type="compositionally biased region" description="Basic and acidic residues" evidence="4">
    <location>
        <begin position="1825"/>
        <end position="1856"/>
    </location>
</feature>
<dbReference type="Gene3D" id="3.50.50.100">
    <property type="match status" value="1"/>
</dbReference>
<feature type="region of interest" description="Disordered" evidence="4">
    <location>
        <begin position="4880"/>
        <end position="4935"/>
    </location>
</feature>
<feature type="region of interest" description="Disordered" evidence="4">
    <location>
        <begin position="910"/>
        <end position="943"/>
    </location>
</feature>
<evidence type="ECO:0000256" key="2">
    <source>
        <dbReference type="ARBA" id="ARBA00023242"/>
    </source>
</evidence>
<evidence type="ECO:0000259" key="5">
    <source>
        <dbReference type="PROSITE" id="PS50106"/>
    </source>
</evidence>
<feature type="compositionally biased region" description="Basic and acidic residues" evidence="4">
    <location>
        <begin position="4359"/>
        <end position="4380"/>
    </location>
</feature>
<feature type="region of interest" description="Disordered" evidence="4">
    <location>
        <begin position="2338"/>
        <end position="2402"/>
    </location>
</feature>
<feature type="region of interest" description="Disordered" evidence="4">
    <location>
        <begin position="1534"/>
        <end position="1558"/>
    </location>
</feature>
<feature type="region of interest" description="Disordered" evidence="4">
    <location>
        <begin position="375"/>
        <end position="396"/>
    </location>
</feature>
<evidence type="ECO:0000256" key="1">
    <source>
        <dbReference type="ARBA" id="ARBA00004123"/>
    </source>
</evidence>
<evidence type="ECO:0000256" key="4">
    <source>
        <dbReference type="SAM" id="MobiDB-lite"/>
    </source>
</evidence>
<evidence type="ECO:0000256" key="3">
    <source>
        <dbReference type="ARBA" id="ARBA00057036"/>
    </source>
</evidence>
<dbReference type="FunFam" id="3.50.50.100:FF:000006">
    <property type="entry name" value="apoptosis-inducing factor 2"/>
    <property type="match status" value="1"/>
</dbReference>
<feature type="compositionally biased region" description="Basic residues" evidence="4">
    <location>
        <begin position="1325"/>
        <end position="1334"/>
    </location>
</feature>
<organism evidence="6 7">
    <name type="scientific">Labeo rohita</name>
    <name type="common">Indian major carp</name>
    <name type="synonym">Cyprinus rohita</name>
    <dbReference type="NCBI Taxonomy" id="84645"/>
    <lineage>
        <taxon>Eukaryota</taxon>
        <taxon>Metazoa</taxon>
        <taxon>Chordata</taxon>
        <taxon>Craniata</taxon>
        <taxon>Vertebrata</taxon>
        <taxon>Euteleostomi</taxon>
        <taxon>Actinopterygii</taxon>
        <taxon>Neopterygii</taxon>
        <taxon>Teleostei</taxon>
        <taxon>Ostariophysi</taxon>
        <taxon>Cypriniformes</taxon>
        <taxon>Cyprinidae</taxon>
        <taxon>Labeoninae</taxon>
        <taxon>Labeonini</taxon>
        <taxon>Labeo</taxon>
    </lineage>
</organism>
<feature type="domain" description="PDZ" evidence="5">
    <location>
        <begin position="460"/>
        <end position="515"/>
    </location>
</feature>
<keyword evidence="8" id="KW-1267">Proteomics identification</keyword>
<dbReference type="InterPro" id="IPR001478">
    <property type="entry name" value="PDZ"/>
</dbReference>
<dbReference type="InterPro" id="IPR036034">
    <property type="entry name" value="PDZ_sf"/>
</dbReference>
<dbReference type="PRINTS" id="PR00368">
    <property type="entry name" value="FADPNR"/>
</dbReference>
<reference evidence="6 7" key="1">
    <citation type="submission" date="2018-03" db="EMBL/GenBank/DDBJ databases">
        <title>Draft genome sequence of Rohu Carp (Labeo rohita).</title>
        <authorList>
            <person name="Das P."/>
            <person name="Kushwaha B."/>
            <person name="Joshi C.G."/>
            <person name="Kumar D."/>
            <person name="Nagpure N.S."/>
            <person name="Sahoo L."/>
            <person name="Das S.P."/>
            <person name="Bit A."/>
            <person name="Patnaik S."/>
            <person name="Meher P.K."/>
            <person name="Jayasankar P."/>
            <person name="Koringa P.G."/>
            <person name="Patel N.V."/>
            <person name="Hinsu A.T."/>
            <person name="Kumar R."/>
            <person name="Pandey M."/>
            <person name="Agarwal S."/>
            <person name="Srivastava S."/>
            <person name="Singh M."/>
            <person name="Iquebal M.A."/>
            <person name="Jaiswal S."/>
            <person name="Angadi U.B."/>
            <person name="Kumar N."/>
            <person name="Raza M."/>
            <person name="Shah T.M."/>
            <person name="Rai A."/>
            <person name="Jena J.K."/>
        </authorList>
    </citation>
    <scope>NUCLEOTIDE SEQUENCE [LARGE SCALE GENOMIC DNA]</scope>
    <source>
        <strain evidence="6">DASCIFA01</strain>
        <tissue evidence="6">Testis</tissue>
    </source>
</reference>
<keyword evidence="2" id="KW-0539">Nucleus</keyword>
<feature type="compositionally biased region" description="Basic and acidic residues" evidence="4">
    <location>
        <begin position="4888"/>
        <end position="4899"/>
    </location>
</feature>
<dbReference type="Proteomes" id="UP000290572">
    <property type="component" value="Unassembled WGS sequence"/>
</dbReference>
<comment type="function">
    <text evidence="3">Putative FAD-dependent oxidoreductase.</text>
</comment>
<feature type="region of interest" description="Disordered" evidence="4">
    <location>
        <begin position="4472"/>
        <end position="4622"/>
    </location>
</feature>
<proteinExistence type="evidence at protein level"/>
<dbReference type="EMBL" id="QBIY01012510">
    <property type="protein sequence ID" value="RXN24871.1"/>
    <property type="molecule type" value="Genomic_DNA"/>
</dbReference>
<feature type="compositionally biased region" description="Basic and acidic residues" evidence="4">
    <location>
        <begin position="1405"/>
        <end position="1417"/>
    </location>
</feature>
<dbReference type="InterPro" id="IPR023753">
    <property type="entry name" value="FAD/NAD-binding_dom"/>
</dbReference>
<feature type="compositionally biased region" description="Basic residues" evidence="4">
    <location>
        <begin position="582"/>
        <end position="592"/>
    </location>
</feature>
<feature type="compositionally biased region" description="Basic and acidic residues" evidence="4">
    <location>
        <begin position="4478"/>
        <end position="4510"/>
    </location>
</feature>
<dbReference type="GO" id="GO:0016491">
    <property type="term" value="F:oxidoreductase activity"/>
    <property type="evidence" value="ECO:0007669"/>
    <property type="project" value="InterPro"/>
</dbReference>
<dbReference type="GO" id="GO:0032287">
    <property type="term" value="P:peripheral nervous system myelin maintenance"/>
    <property type="evidence" value="ECO:0007669"/>
    <property type="project" value="TreeGrafter"/>
</dbReference>
<feature type="region of interest" description="Disordered" evidence="4">
    <location>
        <begin position="4110"/>
        <end position="4134"/>
    </location>
</feature>
<evidence type="ECO:0000313" key="6">
    <source>
        <dbReference type="EMBL" id="RXN24871.1"/>
    </source>
</evidence>
<feature type="region of interest" description="Disordered" evidence="4">
    <location>
        <begin position="1266"/>
        <end position="1385"/>
    </location>
</feature>
<feature type="region of interest" description="Disordered" evidence="4">
    <location>
        <begin position="2014"/>
        <end position="2066"/>
    </location>
</feature>
<dbReference type="GO" id="GO:0043484">
    <property type="term" value="P:regulation of RNA splicing"/>
    <property type="evidence" value="ECO:0007669"/>
    <property type="project" value="TreeGrafter"/>
</dbReference>
<dbReference type="GO" id="GO:0005634">
    <property type="term" value="C:nucleus"/>
    <property type="evidence" value="ECO:0007669"/>
    <property type="project" value="UniProtKB-SubCell"/>
</dbReference>
<protein>
    <submittedName>
        <fullName evidence="6">Neuroblast differentiation-associated AHNAK-like protein</fullName>
    </submittedName>
</protein>
<feature type="compositionally biased region" description="Basic and acidic residues" evidence="4">
    <location>
        <begin position="593"/>
        <end position="602"/>
    </location>
</feature>
<feature type="region of interest" description="Disordered" evidence="4">
    <location>
        <begin position="1825"/>
        <end position="1863"/>
    </location>
</feature>
<dbReference type="Pfam" id="PF15317">
    <property type="entry name" value="Lbh"/>
    <property type="match status" value="1"/>
</dbReference>
<gene>
    <name evidence="6" type="ORF">ROHU_036581</name>
</gene>
<sequence>MGGQVSIDGNVHVVIVGGGFGGIAAAQHLKHHGVPFMLIDILDAFHHNIAALRASVQPGFAKQTFIPYKETFGLNFLQGRVTQIDTETQTVVLDNGKQVRYSHLILCTGTSGHFPGKHNSVDTYQLAIQKYEDFVKMIQEAATVVVVGGGTTGVEMAAEIRTEYTDKKVILIHPREEVADPDLLPSVKKQAKQVLLEKGVELLLERKVTNLNELELNVYRKDMVVKTNQNDQVTADLVICCTGNKINSEAYRSSLNASMAENGALKVNQHLQVEGFDNVYAVGDCANLNEPKLAYHAGLHGSVAATNIINTLKGKCLTSYHTGNVTMLIAMGKDAGVGQFNGCKLPRFLVTKGEGRRLKGPEQDTDDDLVCEEPEVLEEERPRPQGSSPVEEFPTTEKYEKKAEGDFYDSPAKGSKKSKKIGFGSLFDKRSAAKMNQTEDMQSDQSEVIVKTVKEVCAEGLVVSGGKDGIFIKEVKPESPASKHLSVKEGDQLLSATVYFDNVSYEDALQILERAQPYKVAFCLKRKPPRIQEDAETMRPDITIGEEAEQEEEGRGPEMRGRRKIKKQHDRISWPKFPTFSKGRRANFKRSHSTSEAEEQRTLEISPPTSDTESPLKSPLKSPDGKDKKKMHKMKLKKRMPGRRSKSVEETQENEQALAADTMEVMDNQIIMNITEEQVPVLNLIESPKILNEAENTDSAKTRNEYTFPTFPEAESLHKAELISVDTTLKTSDITVTLGDDGKERREISEIKVSIPGKDKYEIEIDSQLKSSTSVMRTLDPSTFDNILDSPNVMSQTEPAGLQVDSDSKPINKEMLEKTQELGKTDMAVPKVDISLDMPEVGPISKSPKIGSDREKKERNILETESYGIRTRGPLADIATSKSHFSNTVNKLDFTSDTFIFETQTREDVSSADKKKPITPTPVISQPKSHALDVDRTKKSAGASTDIESKFKLPKVDVSEFDHQESITVKQKDPTKVPLLKREEIEIPGMEDKEPKAKVKSPRIKEQKVEKVINISKAEKKQARGKAEEFNVEDVKEAVSKFPAFKLPERDITGVLVQREVTIMEMKSDKTGTTPKGSPCKISSMSTEINITFPDTIDKEKQRLSPVATKDQAFVLPKIEQVHLDETVITERKTDHQSKTGKMLTRDDKISASPDVKFKLPKREDIEIPGMEAIEQSIKPQKIGTAKDTDTQDEAVKDYTGTDTKADKNVHEKKSKKSKVSLPSFGIMTPDIRFTGIAIELPIKTTSSKSDSGAIKEMKTEAKISLDEDHIKKSPAEATFEKSQKVHDIEGDQMLHHDVKETSKQDAEGELKADIKSKDTDSSPQKKKLPKLKMPKIGGKMKGTAEVTTKEDATVQENDIMEVALDSEKRTSETDPKAYSAETDKNWSKLKMPSIDVSVPKIKIPKAEGKSKQEETGLSKPEAAEGVEDAREESGFRPMKFGISVSKEKKEEGGLLPDESEKSTIKVGGKTEVEPSELSQDEIKEAESKMKKRKISFPKFGFSKSDTKVSATVQEIKVSDVDITLQATKHEADGTELDVESKTTDVEAELKDSTHSPTKFKLPTIKLPKFGVSFPKTTDAGADMQVHDVSTDETTMDVKLPEAKLSVEATALSDMKGPEMTFSVSKPEADLSLPEGKAEIKGFQKKEIKSSEEISFSKPDIDANLTDHDAAFSKQDIKAAEVDVSLPQVDVSIPEGSMEIRAPDVNLTISKDEEEHKDITHGGTPVKFKLPSISLPKFGGKSSKIPKDMPVIDIDTEEPDVNLPETKITLRLKDEVPSVDVKDSFETTEGQFVSVDMKAEEAKLKGQEVTVTLPKFGISLPKVEAHKAVDSKDKESTTDTKESNAESEQAEKDPRSPTKMKLPTIKFPKFGVSIPKSADAVSDNQMPEVTKGEHTMEIKAPGTEITLETEDVLTSVEGPDVKISLSSQELKKPSISVDQPKVEGGISLPEAKLGELSAKAELTQGKQESKIDQEVDTGMKMKKTGFSLPKFGLSKPDIKAPEIDVSLAQVDTSKPEIVQAEKDPRSPTKMKLPTIKFPKFGVSVPKSTDGDNQMPDVTKDEPTMEIKVPETELSAELPSLPEMKSPHIILSVSKPDVDISTPEAIDAHSEKKKEKVLSPEISKPEIKMSLEGHGLDQDTALEDLKVQAKKLEAEMKLPSGSVDEVVLEAKQKESEFKLKKRKISFPKFGFSKSDTKVPDADTSLQKEGISVPDTEIKETEVTIPAPELEVQLKEKSTSGSPSKFKLPTISLPKFDISISKTGEESITKAEDDAQSEIKAASSQDKDTGAQNTEPSKSTFETQLVDVEIKTKDTDPGSQGSRFMMSKFDFSFPKIKGPEFKKGASRTDAEKPEVSLKHDKESAEGTASIPGASVDMEVTMKTPKMPSSGHEVSKQDIKAPKIKLEKGDTSMAVGEVDVNLESDLKIQTTEMLKDDSTMGGSPSKFKLPTFKLPKFGSSSSKGKAEITDLRGEEIILETEDVIVTSVEGPDVKISVSSQELKKPSISVDQPKVEGSISLPEAKLGELSAKAEVSQAKLDSKIDQEVDLKDTSIKMKKTGFSLPKFGFSKPDIKAPEIDVSLPHVDTSKPEGDVKIKEHGMTITVVEDDQKDPTKFKLPSISIPKIGGQATKEEITMPRVDIAVKGPEVSGLDAQIKISGEAPTVDIKGPHLATEGQSVSVDLNVEDAELGGQGGKFKMPRFGIGLPKVKGFDLSTSKSEDITEVQQIDIKKPEITTEGMVHPPEPDSKGLDVQMKTSAEFGFTKPELKAPEVDVSIQRMDIPIPEGSLDIEGANVDIKVSKTESDQKGSTIFGSPTKFKLPTISLPKFGVKSQKAALDINVTDSELEGTNIKTDISKPDVKLEMQPPSTEAKVEGSVDVPEVDSKGVQIKVKRPSFSFPKFGFSKLETATPEVNVSVPKAEVSIPEVDVPVKVQKAEVTLPGGKVEQKDLMIVTSPTKFKLPEVNLPKFGVKTSKGTVSLPSADKDIKGIEITAHEPDIKVSGQTPKIDLDVKEIETDIHATIKETDVHLPEGKVILPQTDVDVHGISIEGKADMPEIDLKGHHVKLKKPGFSLPKFGFSKPDIKGQDVDASQPKVSGQIPKIDFDAKEIETDIDVTIKETDVHLPEGKVILPQPDVDVQGISIEGKADMPEVDLKGHEVKLKMPSFSLPKFGFSKPDIKGQDVDASQPKVSGQIPKIDFDAKEIETDIHATIKETDVHLPEGKVILPQPDVDVQGLSIEGKADMPEVELKGHEVKLKMPSFSLPKFGFSKPDIKGQDVDASQPKVSGQIPKIDLDAKEIETDIHATIKETGVHLPEGKVILPQPDVDVQGLSIEGKADMPEVELKGHEVKLKMPSFSLPKFGFSKPDIKGQDVDASQPKVSGQIPKIDLDAKEIETDIHATIKETDVHLPEGKVILPQPDVDVQGLSIEGKADMPEVELKGHEVKLKMPSFSLPKFGFSKPDIKGQDVDASQPKVSGQIPKIDLDAKEIETDIHATIKETDVHLPEGKVILPQPDVDVQGLSIKGKADMPEVELKGHDVKLKKPGFSLPKFGFSKPDFKGQDVDASQPKVSGQIPKIDLDAKEIETDIHATIKETDVHLPEGKVILPQPDVNIQDISIKGKADMPEVDLKGHDVKLKKPTFSLPKFGFSKPDIKGQDVDASQPKIDMSMQEGNIPVKVEGAEITIKDEVSKHGDTTKFKMPSINLPKFGFKYPKATADIPAAEVDIKEPEIPLPEKAEVQTTVTKTNIDIKGPSVDVDIKVKEIDIDGTGSKFKLPNFGIGMPKVKGTEMEGKEINIETDLLCEEKVNVQQPSVEIQNVTIEGKTDKVEVDSKGLKVKLPTLGFSKPDLKAPKVDVSLPKADLGISVGNVDVSGQSADIKLPEQEPDLKEDTFGSPTRFKLPTISLPKFGTKASKDTVDIPTAHVDIKVPEISLPDKTLSISGEVSSVEMKGPTVEDPSPEINIKGGDKEQQEGKFKVPKFGIALPTIKGPDSDQGLKKALPETEVKMSGGVPSIDKKELKLPKGSVDVEVKEPELEVEKSKIKLPQFGISLQGSKSPEIDISVSKAEVPQTEVKEAGKDVVVEEPADVTDMSSKGLKMKKPSFGFPKLGFSRSDGKAQDIQGSEMAADISLPEGTIEIGETEKEGKTEITSPQFGSPTKFKLPTIKLPKFGVSTPKVSSDAAKADSETKDIKVSSVDYEIETSKVDPSGDIKGKTAEIETPSIDINIKEKELHQEGQEIKFKLPKFGISLPKVKGPEVTVTTKEIKTETHEIGITGPEMKVTAEDVSLPKVDLALERSSTLEKKEVETESKDDTALSGSPSKFKLPTFKMPKFGTSAQKTSDAKVKVAEVDVPDTDLNIEDKPVQVSKELQREGEIKETTEQPPEAAAKKLDGDKGSPSKFKLPTIKMPKLSISRTKSQEGEEDTTTKANAPDAKLDPKDNTQGSGKSPKFTMPTLEDVLRGFEVEFNVPTIEEMEAQNDKPSVKQDQEAGAKAEEAAEHKDKGVQEKSKFKFKFPKLGFSQSSDESDKLVDAKIEESEKQLEASADQKATVSKEQAKTEKGGWFKFSFSSPTKTAKTDEKEIIQPPEEANKPDEEVEKESSKPHEEPEKSSLSEAVEENLSPTLSLKSSEAFADISSTVTTEQIALSQTSPTKVKVKYAEPTATVGVNDVQSDVVTSTARCELISMEPHQPEKVNIPFSSDMSSTSVDTLKQMSGEIHVITTNIQAIPETQQASILTNLDAHGIHISPLQVTLGSDSVLTVEETRVQSGMHTLVERHVVKETLHDDKETVLVTHRTRVFEGDSAEPISDETASSIRRLKDTVHIEKMRMTDIMNNTEHSREDFTVSDTGEQGVSFQIFPDTQERHPKVFKRLPSIVVEPTEGEVESGELRWPPDDLRSTDPSSQTQTPMSASHSQSTDEVKCSSLETSGAAEHD</sequence>
<feature type="compositionally biased region" description="Basic and acidic residues" evidence="4">
    <location>
        <begin position="4387"/>
        <end position="4397"/>
    </location>
</feature>
<feature type="compositionally biased region" description="Basic and acidic residues" evidence="4">
    <location>
        <begin position="1266"/>
        <end position="1321"/>
    </location>
</feature>
<feature type="compositionally biased region" description="Basic and acidic residues" evidence="4">
    <location>
        <begin position="4526"/>
        <end position="4542"/>
    </location>
</feature>
<feature type="region of interest" description="Disordered" evidence="4">
    <location>
        <begin position="1405"/>
        <end position="1490"/>
    </location>
</feature>
<feature type="compositionally biased region" description="Basic and acidic residues" evidence="4">
    <location>
        <begin position="2057"/>
        <end position="2066"/>
    </location>
</feature>
<feature type="compositionally biased region" description="Basic and acidic residues" evidence="4">
    <location>
        <begin position="4576"/>
        <end position="4612"/>
    </location>
</feature>
<feature type="region of interest" description="Disordered" evidence="4">
    <location>
        <begin position="4297"/>
        <end position="4456"/>
    </location>
</feature>
<accession>A0A498MWM5</accession>
<dbReference type="SMART" id="SM00228">
    <property type="entry name" value="PDZ"/>
    <property type="match status" value="1"/>
</dbReference>
<feature type="region of interest" description="Disordered" evidence="4">
    <location>
        <begin position="1180"/>
        <end position="1219"/>
    </location>
</feature>
<feature type="compositionally biased region" description="Basic and acidic residues" evidence="4">
    <location>
        <begin position="2338"/>
        <end position="2362"/>
    </location>
</feature>
<feature type="compositionally biased region" description="Basic and acidic residues" evidence="4">
    <location>
        <begin position="4297"/>
        <end position="4314"/>
    </location>
</feature>
<feature type="compositionally biased region" description="Basic and acidic residues" evidence="4">
    <location>
        <begin position="2262"/>
        <end position="2271"/>
    </location>
</feature>
<dbReference type="InterPro" id="IPR036188">
    <property type="entry name" value="FAD/NAD-bd_sf"/>
</dbReference>
<dbReference type="InterPro" id="IPR038990">
    <property type="entry name" value="LBH_dom"/>
</dbReference>
<dbReference type="SUPFAM" id="SSF51905">
    <property type="entry name" value="FAD/NAD(P)-binding domain"/>
    <property type="match status" value="1"/>
</dbReference>
<name>A0A498MWM5_LABRO</name>
<evidence type="ECO:0000313" key="7">
    <source>
        <dbReference type="Proteomes" id="UP000290572"/>
    </source>
</evidence>
<dbReference type="Pfam" id="PF07992">
    <property type="entry name" value="Pyr_redox_2"/>
    <property type="match status" value="1"/>
</dbReference>
<feature type="compositionally biased region" description="Basic and acidic residues" evidence="4">
    <location>
        <begin position="1534"/>
        <end position="1554"/>
    </location>
</feature>
<comment type="caution">
    <text evidence="6">The sequence shown here is derived from an EMBL/GenBank/DDBJ whole genome shotgun (WGS) entry which is preliminary data.</text>
</comment>
<feature type="compositionally biased region" description="Polar residues" evidence="4">
    <location>
        <begin position="2288"/>
        <end position="2301"/>
    </location>
</feature>
<dbReference type="PANTHER" id="PTHR23348">
    <property type="entry name" value="PERIAXIN/AHNAK"/>
    <property type="match status" value="1"/>
</dbReference>
<comment type="subcellular location">
    <subcellularLocation>
        <location evidence="1">Nucleus</location>
    </subcellularLocation>
</comment>
<feature type="compositionally biased region" description="Basic residues" evidence="4">
    <location>
        <begin position="628"/>
        <end position="645"/>
    </location>
</feature>
<feature type="compositionally biased region" description="Basic and acidic residues" evidence="4">
    <location>
        <begin position="2390"/>
        <end position="2402"/>
    </location>
</feature>
<feature type="region of interest" description="Disordered" evidence="4">
    <location>
        <begin position="2194"/>
        <end position="2217"/>
    </location>
</feature>
<feature type="region of interest" description="Disordered" evidence="4">
    <location>
        <begin position="838"/>
        <end position="859"/>
    </location>
</feature>
<dbReference type="GO" id="GO:0005737">
    <property type="term" value="C:cytoplasm"/>
    <property type="evidence" value="ECO:0007669"/>
    <property type="project" value="TreeGrafter"/>
</dbReference>
<evidence type="ECO:0007829" key="8">
    <source>
        <dbReference type="PeptideAtlas" id="A0A498MWM5"/>
    </source>
</evidence>
<dbReference type="PROSITE" id="PS50106">
    <property type="entry name" value="PDZ"/>
    <property type="match status" value="1"/>
</dbReference>
<dbReference type="Gene3D" id="2.30.42.10">
    <property type="match status" value="1"/>
</dbReference>
<feature type="region of interest" description="Disordered" evidence="4">
    <location>
        <begin position="3945"/>
        <end position="3970"/>
    </location>
</feature>
<dbReference type="PRINTS" id="PR00411">
    <property type="entry name" value="PNDRDTASEI"/>
</dbReference>
<feature type="region of interest" description="Disordered" evidence="4">
    <location>
        <begin position="2262"/>
        <end position="2303"/>
    </location>
</feature>